<comment type="cofactor">
    <cofactor evidence="1">
        <name>Fe(2+)</name>
        <dbReference type="ChEBI" id="CHEBI:29033"/>
    </cofactor>
</comment>
<dbReference type="Pfam" id="PF05721">
    <property type="entry name" value="PhyH"/>
    <property type="match status" value="1"/>
</dbReference>
<dbReference type="InterPro" id="IPR008775">
    <property type="entry name" value="Phytyl_CoA_dOase-like"/>
</dbReference>
<dbReference type="GO" id="GO:0016706">
    <property type="term" value="F:2-oxoglutarate-dependent dioxygenase activity"/>
    <property type="evidence" value="ECO:0007669"/>
    <property type="project" value="UniProtKB-ARBA"/>
</dbReference>
<accession>A0A2A5WM58</accession>
<dbReference type="AlphaFoldDB" id="A0A2A5WM58"/>
<protein>
    <recommendedName>
        <fullName evidence="4">Phytanoyl-CoA dioxygenase</fullName>
    </recommendedName>
</protein>
<dbReference type="GO" id="GO:0005506">
    <property type="term" value="F:iron ion binding"/>
    <property type="evidence" value="ECO:0007669"/>
    <property type="project" value="UniProtKB-ARBA"/>
</dbReference>
<reference evidence="2 3" key="1">
    <citation type="submission" date="2017-08" db="EMBL/GenBank/DDBJ databases">
        <title>Fine stratification of microbial communities through a metagenomic profile of the photic zone.</title>
        <authorList>
            <person name="Haro-Moreno J.M."/>
            <person name="Lopez-Perez M."/>
            <person name="De La Torre J."/>
            <person name="Picazo A."/>
            <person name="Camacho A."/>
            <person name="Rodriguez-Valera F."/>
        </authorList>
    </citation>
    <scope>NUCLEOTIDE SEQUENCE [LARGE SCALE GENOMIC DNA]</scope>
    <source>
        <strain evidence="2">MED-G24</strain>
    </source>
</reference>
<dbReference type="Proteomes" id="UP000219327">
    <property type="component" value="Unassembled WGS sequence"/>
</dbReference>
<evidence type="ECO:0000313" key="3">
    <source>
        <dbReference type="Proteomes" id="UP000219327"/>
    </source>
</evidence>
<dbReference type="PANTHER" id="PTHR20883:SF48">
    <property type="entry name" value="ECTOINE DIOXYGENASE"/>
    <property type="match status" value="1"/>
</dbReference>
<dbReference type="Gene3D" id="2.60.120.620">
    <property type="entry name" value="q2cbj1_9rhob like domain"/>
    <property type="match status" value="1"/>
</dbReference>
<sequence>MPSYLNPSHWQDLKRSFDENGFVILRGYCSGDEVDEMRTHLHEVHERAASDKIAIGSMKSLDAMHPWFQRYLLEGEHIPLIKYLIDDGLSPDNVSWISKPKGVDRTFPHFDALGTYRIPAAGASLWVALDAMDLGNGCLHYERGSHLNIFKEAYPLPGYDETNDRIEPVVVQPGDAVIHSARTVHFSIDPVDYSRPRNAMVYVYWGASSTVDKKRSARSNARAELQSIVL</sequence>
<evidence type="ECO:0008006" key="4">
    <source>
        <dbReference type="Google" id="ProtNLM"/>
    </source>
</evidence>
<proteinExistence type="predicted"/>
<evidence type="ECO:0000313" key="2">
    <source>
        <dbReference type="EMBL" id="PDH37625.1"/>
    </source>
</evidence>
<dbReference type="SUPFAM" id="SSF51197">
    <property type="entry name" value="Clavaminate synthase-like"/>
    <property type="match status" value="1"/>
</dbReference>
<gene>
    <name evidence="2" type="ORF">CNE99_07990</name>
</gene>
<name>A0A2A5WM58_9GAMM</name>
<organism evidence="2 3">
    <name type="scientific">OM182 bacterium MED-G24</name>
    <dbReference type="NCBI Taxonomy" id="1986255"/>
    <lineage>
        <taxon>Bacteria</taxon>
        <taxon>Pseudomonadati</taxon>
        <taxon>Pseudomonadota</taxon>
        <taxon>Gammaproteobacteria</taxon>
        <taxon>OMG group</taxon>
        <taxon>OM182 clade</taxon>
    </lineage>
</organism>
<dbReference type="EMBL" id="NTKD01000046">
    <property type="protein sequence ID" value="PDH37625.1"/>
    <property type="molecule type" value="Genomic_DNA"/>
</dbReference>
<evidence type="ECO:0000256" key="1">
    <source>
        <dbReference type="ARBA" id="ARBA00001954"/>
    </source>
</evidence>
<dbReference type="PANTHER" id="PTHR20883">
    <property type="entry name" value="PHYTANOYL-COA DIOXYGENASE DOMAIN CONTAINING 1"/>
    <property type="match status" value="1"/>
</dbReference>
<comment type="caution">
    <text evidence="2">The sequence shown here is derived from an EMBL/GenBank/DDBJ whole genome shotgun (WGS) entry which is preliminary data.</text>
</comment>